<dbReference type="GO" id="GO:0004222">
    <property type="term" value="F:metalloendopeptidase activity"/>
    <property type="evidence" value="ECO:0007669"/>
    <property type="project" value="UniProtKB-UniRule"/>
</dbReference>
<evidence type="ECO:0000256" key="3">
    <source>
        <dbReference type="ARBA" id="ARBA00022801"/>
    </source>
</evidence>
<evidence type="ECO:0000256" key="2">
    <source>
        <dbReference type="ARBA" id="ARBA00022723"/>
    </source>
</evidence>
<keyword evidence="3 6" id="KW-0378">Hydrolase</keyword>
<evidence type="ECO:0000259" key="8">
    <source>
        <dbReference type="Pfam" id="PF08439"/>
    </source>
</evidence>
<dbReference type="AlphaFoldDB" id="A0A3F3H0J2"/>
<dbReference type="InterPro" id="IPR045090">
    <property type="entry name" value="Pept_M3A_M3B"/>
</dbReference>
<comment type="similarity">
    <text evidence="6">Belongs to the peptidase M3B family.</text>
</comment>
<protein>
    <recommendedName>
        <fullName evidence="6">Oligopeptidase F</fullName>
        <ecNumber evidence="6">3.4.24.-</ecNumber>
    </recommendedName>
</protein>
<dbReference type="Pfam" id="PF01432">
    <property type="entry name" value="Peptidase_M3"/>
    <property type="match status" value="1"/>
</dbReference>
<feature type="domain" description="Oligopeptidase F N-terminal" evidence="8">
    <location>
        <begin position="133"/>
        <end position="201"/>
    </location>
</feature>
<dbReference type="STRING" id="709323.GCA_001047135_01148"/>
<dbReference type="Pfam" id="PF08439">
    <property type="entry name" value="Peptidase_M3_N"/>
    <property type="match status" value="1"/>
</dbReference>
<dbReference type="InterPro" id="IPR013647">
    <property type="entry name" value="OligopepF_N_dom"/>
</dbReference>
<sequence>MSKISEKGGLKQANALGNNYMGQIKRQEVPTELTWDLTTVFADDQAFEEAVAALKASLADLDQYVGHLGDSAQTLLAGLETDLQIERSFEKIYVYANQKYDEDTANNHYAGVYAQAQDLLAAVSQATAFFQPEVLAIDEKTLSAYLEDQALVPYRHFFDVLLSEKAHTLPADQEALLAGASTVLSSAEQTFSALDNADMDFGDVVTENGEVEELTNGLYGVMLRSKNQPTRQQAFTTLYDAYMALKNTFASTLSSTVKKHNFLAKTRHYQSAKEAAVLSNQIPTAVYDTLTDRVEKNLPLLHRYVSLRKEVLGLEEVHSYDLYVSLTDDVDLPVTYEDAKAIALKALAPLGEDYLEVVKKAFAERWIDVVENKGKRSGAYSGGAYDTNPYILLNWQDTLDNVYTLVHEMGHTVHSYLTRHNQPYHYGDYPIFLAEIASTTNEALLTDYLLKTYDDPKVQAYVLNQYLDGFKGTVFRQTEFADFEAWIHDQDAAGQPLTAEAMAAYYGDLDSKFYGPDLTKDPEIAYEWSRIPHFYYNFYVYQYATGEAAATTLAQNILEKGEAERYKDYLKAGNSASPLEVIAKAGVDMTEGAYLDQAFAVFEDRLNQLEALLGQAK</sequence>
<keyword evidence="1 6" id="KW-0645">Protease</keyword>
<comment type="cofactor">
    <cofactor evidence="6">
        <name>Zn(2+)</name>
        <dbReference type="ChEBI" id="CHEBI:29105"/>
    </cofactor>
    <text evidence="6">Binds 1 zinc ion.</text>
</comment>
<keyword evidence="5 6" id="KW-0482">Metalloprotease</keyword>
<dbReference type="InterPro" id="IPR042088">
    <property type="entry name" value="OligoPept_F_C"/>
</dbReference>
<name>A0A3F3H0J2_9LACO</name>
<evidence type="ECO:0000259" key="7">
    <source>
        <dbReference type="Pfam" id="PF01432"/>
    </source>
</evidence>
<keyword evidence="4 6" id="KW-0862">Zinc</keyword>
<dbReference type="GO" id="GO:0006518">
    <property type="term" value="P:peptide metabolic process"/>
    <property type="evidence" value="ECO:0007669"/>
    <property type="project" value="TreeGrafter"/>
</dbReference>
<dbReference type="NCBIfam" id="TIGR00181">
    <property type="entry name" value="pepF"/>
    <property type="match status" value="1"/>
</dbReference>
<evidence type="ECO:0000256" key="4">
    <source>
        <dbReference type="ARBA" id="ARBA00022833"/>
    </source>
</evidence>
<dbReference type="EC" id="3.4.24.-" evidence="6"/>
<evidence type="ECO:0000313" key="9">
    <source>
        <dbReference type="EMBL" id="GAP04595.1"/>
    </source>
</evidence>
<keyword evidence="2 6" id="KW-0479">Metal-binding</keyword>
<dbReference type="InterPro" id="IPR001567">
    <property type="entry name" value="Pept_M3A_M3B_dom"/>
</dbReference>
<proteinExistence type="inferred from homology"/>
<dbReference type="GO" id="GO:0006508">
    <property type="term" value="P:proteolysis"/>
    <property type="evidence" value="ECO:0007669"/>
    <property type="project" value="UniProtKB-KW"/>
</dbReference>
<dbReference type="CDD" id="cd09608">
    <property type="entry name" value="M3B_PepF"/>
    <property type="match status" value="1"/>
</dbReference>
<feature type="domain" description="Peptidase M3A/M3B catalytic" evidence="7">
    <location>
        <begin position="221"/>
        <end position="600"/>
    </location>
</feature>
<evidence type="ECO:0000256" key="6">
    <source>
        <dbReference type="RuleBase" id="RU368091"/>
    </source>
</evidence>
<evidence type="ECO:0000256" key="1">
    <source>
        <dbReference type="ARBA" id="ARBA00022670"/>
    </source>
</evidence>
<organism evidence="9">
    <name type="scientific">Fructobacillus tropaeoli</name>
    <dbReference type="NCBI Taxonomy" id="709323"/>
    <lineage>
        <taxon>Bacteria</taxon>
        <taxon>Bacillati</taxon>
        <taxon>Bacillota</taxon>
        <taxon>Bacilli</taxon>
        <taxon>Lactobacillales</taxon>
        <taxon>Lactobacillaceae</taxon>
        <taxon>Fructobacillus</taxon>
    </lineage>
</organism>
<evidence type="ECO:0000256" key="5">
    <source>
        <dbReference type="ARBA" id="ARBA00023049"/>
    </source>
</evidence>
<comment type="function">
    <text evidence="6">Has oligopeptidase activity and degrades a variety of small bioactive peptides.</text>
</comment>
<dbReference type="Gene3D" id="1.20.140.70">
    <property type="entry name" value="Oligopeptidase f, N-terminal domain"/>
    <property type="match status" value="1"/>
</dbReference>
<reference evidence="9" key="1">
    <citation type="journal article" date="2015" name="BMC Genomics">
        <title>Comparative genomics of Fructobacillus spp. and Leuconostoc spp. reveals niche-specific evolution of Fructobacillus spp.</title>
        <authorList>
            <person name="Endo A."/>
            <person name="Tanizawa Y."/>
            <person name="Tanaka N."/>
            <person name="Maeno S."/>
            <person name="Kumar H."/>
            <person name="Shiwa Y."/>
            <person name="Okada S."/>
            <person name="Yoshikawa H."/>
            <person name="Dicks L."/>
            <person name="Nakagawa J."/>
            <person name="Arita M."/>
        </authorList>
    </citation>
    <scope>NUCLEOTIDE SEQUENCE [LARGE SCALE GENOMIC DNA]</scope>
    <source>
        <strain evidence="9">F214-1</strain>
    </source>
</reference>
<dbReference type="SUPFAM" id="SSF55486">
    <property type="entry name" value="Metalloproteases ('zincins'), catalytic domain"/>
    <property type="match status" value="1"/>
</dbReference>
<accession>A0A3F3H0J2</accession>
<dbReference type="GO" id="GO:0046872">
    <property type="term" value="F:metal ion binding"/>
    <property type="evidence" value="ECO:0007669"/>
    <property type="project" value="UniProtKB-UniRule"/>
</dbReference>
<dbReference type="PANTHER" id="PTHR11804">
    <property type="entry name" value="PROTEASE M3 THIMET OLIGOPEPTIDASE-RELATED"/>
    <property type="match status" value="1"/>
</dbReference>
<gene>
    <name evidence="9" type="ORF">FTRO_0060510</name>
</gene>
<dbReference type="Gene3D" id="1.10.1370.20">
    <property type="entry name" value="Oligoendopeptidase f, C-terminal domain"/>
    <property type="match status" value="1"/>
</dbReference>
<dbReference type="InterPro" id="IPR004438">
    <property type="entry name" value="Peptidase_M3B"/>
</dbReference>
<dbReference type="PANTHER" id="PTHR11804:SF84">
    <property type="entry name" value="SACCHAROLYSIN"/>
    <property type="match status" value="1"/>
</dbReference>
<dbReference type="Proteomes" id="UP000064514">
    <property type="component" value="Unassembled WGS sequence"/>
</dbReference>
<dbReference type="Gene3D" id="1.10.287.830">
    <property type="entry name" value="putative peptidase helix hairpin domain like"/>
    <property type="match status" value="1"/>
</dbReference>
<dbReference type="EMBL" id="DF968083">
    <property type="protein sequence ID" value="GAP04595.1"/>
    <property type="molecule type" value="Genomic_DNA"/>
</dbReference>